<dbReference type="InterPro" id="IPR046175">
    <property type="entry name" value="DUF6177"/>
</dbReference>
<dbReference type="EMBL" id="CP072385">
    <property type="protein sequence ID" value="QUC12024.1"/>
    <property type="molecule type" value="Genomic_DNA"/>
</dbReference>
<gene>
    <name evidence="1" type="ORF">J5A53_04855</name>
</gene>
<protein>
    <submittedName>
        <fullName evidence="1">Uncharacterized protein</fullName>
    </submittedName>
</protein>
<dbReference type="Proteomes" id="UP000677180">
    <property type="component" value="Chromosome"/>
</dbReference>
<accession>A0AB37HWU3</accession>
<evidence type="ECO:0000313" key="2">
    <source>
        <dbReference type="Proteomes" id="UP000677180"/>
    </source>
</evidence>
<dbReference type="AlphaFoldDB" id="A0AB37HWU3"/>
<name>A0AB37HWU3_9ACTN</name>
<organism evidence="1 2">
    <name type="scientific">Arachnia propionica</name>
    <dbReference type="NCBI Taxonomy" id="1750"/>
    <lineage>
        <taxon>Bacteria</taxon>
        <taxon>Bacillati</taxon>
        <taxon>Actinomycetota</taxon>
        <taxon>Actinomycetes</taxon>
        <taxon>Propionibacteriales</taxon>
        <taxon>Propionibacteriaceae</taxon>
        <taxon>Arachnia</taxon>
    </lineage>
</organism>
<reference evidence="1" key="1">
    <citation type="submission" date="2021-03" db="EMBL/GenBank/DDBJ databases">
        <title>Human Oral Microbial Genomes.</title>
        <authorList>
            <person name="Johnston C.D."/>
            <person name="Chen T."/>
            <person name="Dewhirst F.E."/>
        </authorList>
    </citation>
    <scope>NUCLEOTIDE SEQUENCE</scope>
    <source>
        <strain evidence="1">F0714</strain>
    </source>
</reference>
<sequence>MSQVRPVLGTSTAAHLGWFVADELRFSGGYWAVRGEDGAVYDGRSGYRIDALEDLWGEFSRDREQLWSFRELAPSAQGAFFFDVFTRERAQEKTLCGAVAEHMVAGLGGGRLVRWGECEPLANVWSRTELTGSLRAQMPTSRRHLARGERGEPVSIQVSRTRIGLLEHTRGLVPTGEYGRPDGLAEGMPLAMHPAITETLKGLVDGFRPNLAMISYSEVVDQDGSLGQIASRRRMDVPLAVLIGAPAVRDLGIDVADLSVNHDVTPLGLRRAPSLLVRFSGGDELWHQLVAFAHDLDQERLAAVLAVEFDDVKPGEETRG</sequence>
<evidence type="ECO:0000313" key="1">
    <source>
        <dbReference type="EMBL" id="QUC12024.1"/>
    </source>
</evidence>
<dbReference type="Pfam" id="PF19674">
    <property type="entry name" value="DUF6177"/>
    <property type="match status" value="1"/>
</dbReference>
<proteinExistence type="predicted"/>